<dbReference type="InterPro" id="IPR012902">
    <property type="entry name" value="N_methyl_site"/>
</dbReference>
<evidence type="ECO:0000256" key="1">
    <source>
        <dbReference type="ARBA" id="ARBA00004241"/>
    </source>
</evidence>
<dbReference type="STRING" id="349519.LCK_00265"/>
<dbReference type="eggNOG" id="ENOG5031FJF">
    <property type="taxonomic scope" value="Bacteria"/>
</dbReference>
<protein>
    <recommendedName>
        <fullName evidence="6">Competence protein ComGF</fullName>
    </recommendedName>
</protein>
<keyword evidence="5" id="KW-1185">Reference proteome</keyword>
<sequence>MRMLLNFVLFQQKNGEIILVGDRKGFTLIESLLSFGIIALLLLTMQLVLPMFKYRSELSSDMTLNIIVHQLAAQKYLLADRFPDQIILENSEGKKMILKVDNQKLKLLGEGAGQIILMNNINKMKIVRHQGYTDITVVNNKGQVATDILFLKESKAAK</sequence>
<proteinExistence type="predicted"/>
<dbReference type="EMBL" id="DQ489736">
    <property type="protein sequence ID" value="ACA82098.1"/>
    <property type="molecule type" value="Genomic_DNA"/>
</dbReference>
<dbReference type="AlphaFoldDB" id="B1MX46"/>
<organism evidence="4 5">
    <name type="scientific">Leuconostoc citreum (strain KM20)</name>
    <dbReference type="NCBI Taxonomy" id="349519"/>
    <lineage>
        <taxon>Bacteria</taxon>
        <taxon>Bacillati</taxon>
        <taxon>Bacillota</taxon>
        <taxon>Bacilli</taxon>
        <taxon>Lactobacillales</taxon>
        <taxon>Lactobacillaceae</taxon>
        <taxon>Leuconostoc</taxon>
    </lineage>
</organism>
<keyword evidence="2" id="KW-0178">Competence</keyword>
<comment type="subcellular location">
    <subcellularLocation>
        <location evidence="1">Cell surface</location>
    </subcellularLocation>
</comment>
<gene>
    <name evidence="4" type="ordered locus">LCK_00265</name>
</gene>
<keyword evidence="3" id="KW-0812">Transmembrane</keyword>
<dbReference type="PROSITE" id="PS00409">
    <property type="entry name" value="PROKAR_NTER_METHYL"/>
    <property type="match status" value="1"/>
</dbReference>
<feature type="transmembrane region" description="Helical" evidence="3">
    <location>
        <begin position="31"/>
        <end position="52"/>
    </location>
</feature>
<dbReference type="GO" id="GO:0009986">
    <property type="term" value="C:cell surface"/>
    <property type="evidence" value="ECO:0007669"/>
    <property type="project" value="UniProtKB-SubCell"/>
</dbReference>
<accession>B1MX46</accession>
<keyword evidence="3" id="KW-1133">Transmembrane helix</keyword>
<evidence type="ECO:0000313" key="4">
    <source>
        <dbReference type="EMBL" id="ACA82098.1"/>
    </source>
</evidence>
<evidence type="ECO:0000256" key="2">
    <source>
        <dbReference type="ARBA" id="ARBA00023287"/>
    </source>
</evidence>
<evidence type="ECO:0000313" key="5">
    <source>
        <dbReference type="Proteomes" id="UP000002166"/>
    </source>
</evidence>
<dbReference type="GO" id="GO:0030420">
    <property type="term" value="P:establishment of competence for transformation"/>
    <property type="evidence" value="ECO:0007669"/>
    <property type="project" value="UniProtKB-KW"/>
</dbReference>
<dbReference type="HOGENOM" id="CLU_140967_0_0_9"/>
<keyword evidence="3" id="KW-0472">Membrane</keyword>
<reference evidence="4 5" key="1">
    <citation type="journal article" date="2008" name="J. Bacteriol.">
        <title>Complete genome sequence of Leuconostoc citreum KM20.</title>
        <authorList>
            <person name="Kim J.F."/>
            <person name="Jeong H."/>
            <person name="Lee J.-S."/>
            <person name="Choi S.-H."/>
            <person name="Ha M."/>
            <person name="Hur C.-G."/>
            <person name="Kim J.-S."/>
            <person name="Lee S."/>
            <person name="Park H.-S."/>
            <person name="Park Y.-H."/>
            <person name="Oh T.K."/>
        </authorList>
    </citation>
    <scope>NUCLEOTIDE SEQUENCE [LARGE SCALE GENOMIC DNA]</scope>
    <source>
        <strain evidence="4 5">KM20</strain>
    </source>
</reference>
<name>B1MX46_LEUCK</name>
<evidence type="ECO:0008006" key="6">
    <source>
        <dbReference type="Google" id="ProtNLM"/>
    </source>
</evidence>
<evidence type="ECO:0000256" key="3">
    <source>
        <dbReference type="SAM" id="Phobius"/>
    </source>
</evidence>
<dbReference type="Proteomes" id="UP000002166">
    <property type="component" value="Chromosome"/>
</dbReference>
<dbReference type="KEGG" id="lci:LCK_00265"/>
<dbReference type="Pfam" id="PF07963">
    <property type="entry name" value="N_methyl"/>
    <property type="match status" value="1"/>
</dbReference>